<evidence type="ECO:0000256" key="6">
    <source>
        <dbReference type="ARBA" id="ARBA00022989"/>
    </source>
</evidence>
<feature type="transmembrane region" description="Helical" evidence="10">
    <location>
        <begin position="374"/>
        <end position="393"/>
    </location>
</feature>
<feature type="transmembrane region" description="Helical" evidence="10">
    <location>
        <begin position="6"/>
        <end position="22"/>
    </location>
</feature>
<evidence type="ECO:0000256" key="3">
    <source>
        <dbReference type="ARBA" id="ARBA00022475"/>
    </source>
</evidence>
<feature type="transmembrane region" description="Helical" evidence="10">
    <location>
        <begin position="345"/>
        <end position="362"/>
    </location>
</feature>
<keyword evidence="4 9" id="KW-0808">Transferase</keyword>
<evidence type="ECO:0000256" key="10">
    <source>
        <dbReference type="SAM" id="Phobius"/>
    </source>
</evidence>
<proteinExistence type="inferred from homology"/>
<keyword evidence="6 10" id="KW-1133">Transmembrane helix</keyword>
<reference evidence="12" key="1">
    <citation type="submission" date="2012-06" db="EMBL/GenBank/DDBJ databases">
        <title>Complete sequence of chromosome of Desulfomonile tiedjei DSM 6799.</title>
        <authorList>
            <person name="Lucas S."/>
            <person name="Copeland A."/>
            <person name="Lapidus A."/>
            <person name="Glavina del Rio T."/>
            <person name="Dalin E."/>
            <person name="Tice H."/>
            <person name="Bruce D."/>
            <person name="Goodwin L."/>
            <person name="Pitluck S."/>
            <person name="Peters L."/>
            <person name="Ovchinnikova G."/>
            <person name="Zeytun A."/>
            <person name="Lu M."/>
            <person name="Kyrpides N."/>
            <person name="Mavromatis K."/>
            <person name="Ivanova N."/>
            <person name="Brettin T."/>
            <person name="Detter J.C."/>
            <person name="Han C."/>
            <person name="Larimer F."/>
            <person name="Land M."/>
            <person name="Hauser L."/>
            <person name="Markowitz V."/>
            <person name="Cheng J.-F."/>
            <person name="Hugenholtz P."/>
            <person name="Woyke T."/>
            <person name="Wu D."/>
            <person name="Spring S."/>
            <person name="Schroeder M."/>
            <person name="Brambilla E."/>
            <person name="Klenk H.-P."/>
            <person name="Eisen J.A."/>
        </authorList>
    </citation>
    <scope>NUCLEOTIDE SEQUENCE [LARGE SCALE GENOMIC DNA]</scope>
    <source>
        <strain evidence="12">ATCC 49306 / DSM 6799 / DCB-1</strain>
    </source>
</reference>
<feature type="transmembrane region" description="Helical" evidence="10">
    <location>
        <begin position="149"/>
        <end position="169"/>
    </location>
</feature>
<evidence type="ECO:0000256" key="8">
    <source>
        <dbReference type="ARBA" id="ARBA00023315"/>
    </source>
</evidence>
<dbReference type="PIRSF" id="PIRSF016636">
    <property type="entry name" value="AlgI_DltB"/>
    <property type="match status" value="1"/>
</dbReference>
<evidence type="ECO:0000313" key="11">
    <source>
        <dbReference type="EMBL" id="AFM24498.1"/>
    </source>
</evidence>
<dbReference type="PATRIC" id="fig|706587.4.peg.2051"/>
<dbReference type="InterPro" id="IPR051085">
    <property type="entry name" value="MB_O-acyltransferase"/>
</dbReference>
<dbReference type="HOGENOM" id="CLU_025255_0_1_7"/>
<dbReference type="PANTHER" id="PTHR13285:SF23">
    <property type="entry name" value="TEICHOIC ACID D-ALANYLTRANSFERASE"/>
    <property type="match status" value="1"/>
</dbReference>
<dbReference type="STRING" id="706587.Desti_1790"/>
<keyword evidence="8 9" id="KW-0012">Acyltransferase</keyword>
<evidence type="ECO:0000256" key="2">
    <source>
        <dbReference type="ARBA" id="ARBA00010323"/>
    </source>
</evidence>
<dbReference type="InterPro" id="IPR028362">
    <property type="entry name" value="AlgI"/>
</dbReference>
<dbReference type="PIRSF" id="PIRSF500217">
    <property type="entry name" value="AlgI"/>
    <property type="match status" value="1"/>
</dbReference>
<accession>I4C4K7</accession>
<dbReference type="RefSeq" id="WP_014809644.1">
    <property type="nucleotide sequence ID" value="NC_018025.1"/>
</dbReference>
<feature type="transmembrane region" description="Helical" evidence="10">
    <location>
        <begin position="245"/>
        <end position="264"/>
    </location>
</feature>
<dbReference type="KEGG" id="dti:Desti_1790"/>
<feature type="transmembrane region" description="Helical" evidence="10">
    <location>
        <begin position="453"/>
        <end position="474"/>
    </location>
</feature>
<evidence type="ECO:0000256" key="1">
    <source>
        <dbReference type="ARBA" id="ARBA00004651"/>
    </source>
</evidence>
<sequence>MIFNSVTYVVFLVTVVLLYWVLPQKPRRWLLLLSGLTFYGFWRLEYIPVMLFQTVTDYTLARMIYGTADPRRRKLLLVITLITNLGLLAYFKYSMFALDNAVNLLNLFGLDLHIKPWNILLPLGISFYTFHSLSYTIDVYRGFIKPERDFVIMATFVSFFPQLVAGPILRAREVIPQLEHRPRFQLDSVLIGIRRILFGLFLKVVLADNIAPLVDSGFAQASGTLSALDVWTLAFLFGFQIYFDFSAYSHIAIGSALLMGIRFPENFNFPYMARSPRDFWRRWHISLSSWVRDYVYLPLTGSKLQDTSKGGLALAADAENTRSKTLALFLTWAIMGLWHGANWTFMIWGLYHASLIFLYRLLHNSVGMLDSWRSKIAGWMVTLPLVMLGWIFFRAETLDQAFGMISKVFNPLGYLSLGLRESTYLIAAALLVAIIAAYFVDSLPAPRRTGERIAWVAGESIAITVAVVLVFVYLRPISQFIYFQF</sequence>
<keyword evidence="5 10" id="KW-0812">Transmembrane</keyword>
<dbReference type="Proteomes" id="UP000006055">
    <property type="component" value="Chromosome"/>
</dbReference>
<evidence type="ECO:0000256" key="7">
    <source>
        <dbReference type="ARBA" id="ARBA00023136"/>
    </source>
</evidence>
<dbReference type="GO" id="GO:0005886">
    <property type="term" value="C:plasma membrane"/>
    <property type="evidence" value="ECO:0007669"/>
    <property type="project" value="UniProtKB-SubCell"/>
</dbReference>
<evidence type="ECO:0000256" key="5">
    <source>
        <dbReference type="ARBA" id="ARBA00022692"/>
    </source>
</evidence>
<dbReference type="AlphaFoldDB" id="I4C4K7"/>
<dbReference type="InterPro" id="IPR024194">
    <property type="entry name" value="Ac/AlaTfrase_AlgI/DltB"/>
</dbReference>
<comment type="subcellular location">
    <subcellularLocation>
        <location evidence="1">Cell membrane</location>
        <topology evidence="1">Multi-pass membrane protein</topology>
    </subcellularLocation>
</comment>
<feature type="transmembrane region" description="Helical" evidence="10">
    <location>
        <begin position="116"/>
        <end position="137"/>
    </location>
</feature>
<protein>
    <submittedName>
        <fullName evidence="11">Putative membrane protein involved in D-alanine export</fullName>
    </submittedName>
</protein>
<organism evidence="11 12">
    <name type="scientific">Desulfomonile tiedjei (strain ATCC 49306 / DSM 6799 / DCB-1)</name>
    <dbReference type="NCBI Taxonomy" id="706587"/>
    <lineage>
        <taxon>Bacteria</taxon>
        <taxon>Pseudomonadati</taxon>
        <taxon>Thermodesulfobacteriota</taxon>
        <taxon>Desulfomonilia</taxon>
        <taxon>Desulfomonilales</taxon>
        <taxon>Desulfomonilaceae</taxon>
        <taxon>Desulfomonile</taxon>
    </lineage>
</organism>
<evidence type="ECO:0000256" key="4">
    <source>
        <dbReference type="ARBA" id="ARBA00022679"/>
    </source>
</evidence>
<dbReference type="OrthoDB" id="139172at2"/>
<keyword evidence="12" id="KW-1185">Reference proteome</keyword>
<feature type="transmembrane region" description="Helical" evidence="10">
    <location>
        <begin position="422"/>
        <end position="441"/>
    </location>
</feature>
<dbReference type="GO" id="GO:0042121">
    <property type="term" value="P:alginic acid biosynthetic process"/>
    <property type="evidence" value="ECO:0007669"/>
    <property type="project" value="InterPro"/>
</dbReference>
<dbReference type="Pfam" id="PF03062">
    <property type="entry name" value="MBOAT"/>
    <property type="match status" value="1"/>
</dbReference>
<name>I4C4K7_DESTA</name>
<keyword evidence="7 9" id="KW-0472">Membrane</keyword>
<gene>
    <name evidence="11" type="ordered locus">Desti_1790</name>
</gene>
<dbReference type="InterPro" id="IPR004299">
    <property type="entry name" value="MBOAT_fam"/>
</dbReference>
<dbReference type="GO" id="GO:0016746">
    <property type="term" value="F:acyltransferase activity"/>
    <property type="evidence" value="ECO:0007669"/>
    <property type="project" value="UniProtKB-KW"/>
</dbReference>
<feature type="transmembrane region" description="Helical" evidence="10">
    <location>
        <begin position="218"/>
        <end position="239"/>
    </location>
</feature>
<evidence type="ECO:0000256" key="9">
    <source>
        <dbReference type="PIRNR" id="PIRNR016636"/>
    </source>
</evidence>
<comment type="similarity">
    <text evidence="2 9">Belongs to the membrane-bound acyltransferase family.</text>
</comment>
<keyword evidence="3 9" id="KW-1003">Cell membrane</keyword>
<feature type="transmembrane region" description="Helical" evidence="10">
    <location>
        <begin position="75"/>
        <end position="96"/>
    </location>
</feature>
<dbReference type="EMBL" id="CP003360">
    <property type="protein sequence ID" value="AFM24498.1"/>
    <property type="molecule type" value="Genomic_DNA"/>
</dbReference>
<evidence type="ECO:0000313" key="12">
    <source>
        <dbReference type="Proteomes" id="UP000006055"/>
    </source>
</evidence>
<dbReference type="eggNOG" id="COG1696">
    <property type="taxonomic scope" value="Bacteria"/>
</dbReference>
<feature type="transmembrane region" description="Helical" evidence="10">
    <location>
        <begin position="29"/>
        <end position="44"/>
    </location>
</feature>
<dbReference type="PANTHER" id="PTHR13285">
    <property type="entry name" value="ACYLTRANSFERASE"/>
    <property type="match status" value="1"/>
</dbReference>